<dbReference type="AlphaFoldDB" id="A0A0N7L8P3"/>
<dbReference type="STRING" id="4781.A0A0N7L8P3"/>
<accession>A0A0N7L8P3</accession>
<protein>
    <submittedName>
        <fullName evidence="2">Retrotransposon ty1-copia subclass</fullName>
    </submittedName>
</protein>
<feature type="domain" description="Reverse transcriptase Ty1/copia-type" evidence="1">
    <location>
        <begin position="142"/>
        <end position="244"/>
    </location>
</feature>
<dbReference type="Proteomes" id="UP000054928">
    <property type="component" value="Unassembled WGS sequence"/>
</dbReference>
<dbReference type="EMBL" id="CCYD01003141">
    <property type="protein sequence ID" value="CEG50435.1"/>
    <property type="molecule type" value="Genomic_DNA"/>
</dbReference>
<dbReference type="RefSeq" id="XP_024586804.1">
    <property type="nucleotide sequence ID" value="XM_024721735.1"/>
</dbReference>
<name>A0A0N7L8P3_PLAHL</name>
<reference evidence="3" key="1">
    <citation type="submission" date="2014-09" db="EMBL/GenBank/DDBJ databases">
        <authorList>
            <person name="Sharma Rahul"/>
            <person name="Thines Marco"/>
        </authorList>
    </citation>
    <scope>NUCLEOTIDE SEQUENCE [LARGE SCALE GENOMIC DNA]</scope>
</reference>
<keyword evidence="3" id="KW-1185">Reference proteome</keyword>
<dbReference type="GeneID" id="36403201"/>
<dbReference type="Pfam" id="PF07727">
    <property type="entry name" value="RVT_2"/>
    <property type="match status" value="1"/>
</dbReference>
<evidence type="ECO:0000259" key="1">
    <source>
        <dbReference type="Pfam" id="PF07727"/>
    </source>
</evidence>
<dbReference type="OrthoDB" id="122357at2759"/>
<evidence type="ECO:0000313" key="2">
    <source>
        <dbReference type="EMBL" id="CEG50435.1"/>
    </source>
</evidence>
<organism evidence="2 3">
    <name type="scientific">Plasmopara halstedii</name>
    <name type="common">Downy mildew of sunflower</name>
    <dbReference type="NCBI Taxonomy" id="4781"/>
    <lineage>
        <taxon>Eukaryota</taxon>
        <taxon>Sar</taxon>
        <taxon>Stramenopiles</taxon>
        <taxon>Oomycota</taxon>
        <taxon>Peronosporomycetes</taxon>
        <taxon>Peronosporales</taxon>
        <taxon>Peronosporaceae</taxon>
        <taxon>Plasmopara</taxon>
    </lineage>
</organism>
<dbReference type="InterPro" id="IPR013103">
    <property type="entry name" value="RVT_2"/>
</dbReference>
<proteinExistence type="predicted"/>
<sequence length="246" mass="27006">MVLDSCTSASSVAKLNISRRTFKSRATHGAAFAVEEERGAEWLIDNEAKSHMIHHRCDLSDNENLDVGPEVTIAGGKKLGASRKGIVRLRELDGADQNGQGLAHSDITCAGDRSHGRDGADETLTMGGARRRAFERLDAGGFAKKRNELGQVVRYKTRLVDMGYKQKFDLFEASPFVADMDSIKIVLAVAVAMGYVTELLDVDTAFLNIDLKEEVYMEKPHIIVAAINMMCKLNKETFDLRQAASA</sequence>
<evidence type="ECO:0000313" key="3">
    <source>
        <dbReference type="Proteomes" id="UP000054928"/>
    </source>
</evidence>